<dbReference type="Pfam" id="PF14223">
    <property type="entry name" value="Retrotran_gag_2"/>
    <property type="match status" value="1"/>
</dbReference>
<sequence>MSKDMLTRVIGCKSSFQIWDKIHAYFHAHTNAKAPQLRSDLHSTTLNNHSISDYLLQIQSLVNALTAIGDSASPKEHLDIVLDGLPEEYESIVSLINNRFDELSIEEVETLLLAHESRLRNSRKRTSSGLPINSSGVTEFSSPFRSHISLTLNNLLYVPNITKNLISVSQFCKNFTQLSVWLNHRTLKRLSSWELLALMACSNSGGEFRSFTSYLAQNGIQHHLICPHTHHQNGIVEHKHWHIVELGLTMLAHLSNTSPTTSTSVSPSSSATTSPSSSSTLLPPSSTSLPTHVIAPIANIHPMTTRAKAGIVKPRLQPTFLLTHTEPKSTKQALANDTWLVAMKQEYNALLDNGTWTLVSLPSNRTTIGCKWAFRVKENPNGTVHKYKARLVAKGFHQQFGFDYNETFSPVVKPVIIRLVLTLALELHVSHHTPVVYCDNMSTVALAHNPVLHARTKHMKLDLFFVREKVVAYLLQVVHVPAIDQYADILTKALSPSRFCELRTKLKLVDSSPHPT</sequence>
<dbReference type="Proteomes" id="UP000075243">
    <property type="component" value="Unassembled WGS sequence"/>
</dbReference>
<dbReference type="SUPFAM" id="SSF53098">
    <property type="entry name" value="Ribonuclease H-like"/>
    <property type="match status" value="1"/>
</dbReference>
<dbReference type="OMA" id="NHINSAN"/>
<dbReference type="EMBL" id="KQ485322">
    <property type="protein sequence ID" value="KYP32366.1"/>
    <property type="molecule type" value="Genomic_DNA"/>
</dbReference>
<organism evidence="3 4">
    <name type="scientific">Cajanus cajan</name>
    <name type="common">Pigeon pea</name>
    <name type="synonym">Cajanus indicus</name>
    <dbReference type="NCBI Taxonomy" id="3821"/>
    <lineage>
        <taxon>Eukaryota</taxon>
        <taxon>Viridiplantae</taxon>
        <taxon>Streptophyta</taxon>
        <taxon>Embryophyta</taxon>
        <taxon>Tracheophyta</taxon>
        <taxon>Spermatophyta</taxon>
        <taxon>Magnoliopsida</taxon>
        <taxon>eudicotyledons</taxon>
        <taxon>Gunneridae</taxon>
        <taxon>Pentapetalae</taxon>
        <taxon>rosids</taxon>
        <taxon>fabids</taxon>
        <taxon>Fabales</taxon>
        <taxon>Fabaceae</taxon>
        <taxon>Papilionoideae</taxon>
        <taxon>50 kb inversion clade</taxon>
        <taxon>NPAAA clade</taxon>
        <taxon>indigoferoid/millettioid clade</taxon>
        <taxon>Phaseoleae</taxon>
        <taxon>Cajanus</taxon>
    </lineage>
</organism>
<dbReference type="CDD" id="cd09272">
    <property type="entry name" value="RNase_HI_RT_Ty1"/>
    <property type="match status" value="1"/>
</dbReference>
<gene>
    <name evidence="3" type="ORF">KK1_046975</name>
</gene>
<protein>
    <recommendedName>
        <fullName evidence="2">Reverse transcriptase Ty1/copia-type domain-containing protein</fullName>
    </recommendedName>
</protein>
<name>A0A151QQ11_CAJCA</name>
<dbReference type="PANTHER" id="PTHR47481">
    <property type="match status" value="1"/>
</dbReference>
<dbReference type="Gene3D" id="3.30.420.10">
    <property type="entry name" value="Ribonuclease H-like superfamily/Ribonuclease H"/>
    <property type="match status" value="1"/>
</dbReference>
<evidence type="ECO:0000256" key="1">
    <source>
        <dbReference type="SAM" id="MobiDB-lite"/>
    </source>
</evidence>
<reference evidence="3" key="1">
    <citation type="journal article" date="2012" name="Nat. Biotechnol.">
        <title>Draft genome sequence of pigeonpea (Cajanus cajan), an orphan legume crop of resource-poor farmers.</title>
        <authorList>
            <person name="Varshney R.K."/>
            <person name="Chen W."/>
            <person name="Li Y."/>
            <person name="Bharti A.K."/>
            <person name="Saxena R.K."/>
            <person name="Schlueter J.A."/>
            <person name="Donoghue M.T."/>
            <person name="Azam S."/>
            <person name="Fan G."/>
            <person name="Whaley A.M."/>
            <person name="Farmer A.D."/>
            <person name="Sheridan J."/>
            <person name="Iwata A."/>
            <person name="Tuteja R."/>
            <person name="Penmetsa R.V."/>
            <person name="Wu W."/>
            <person name="Upadhyaya H.D."/>
            <person name="Yang S.P."/>
            <person name="Shah T."/>
            <person name="Saxena K.B."/>
            <person name="Michael T."/>
            <person name="McCombie W.R."/>
            <person name="Yang B."/>
            <person name="Zhang G."/>
            <person name="Yang H."/>
            <person name="Wang J."/>
            <person name="Spillane C."/>
            <person name="Cook D.R."/>
            <person name="May G.D."/>
            <person name="Xu X."/>
            <person name="Jackson S.A."/>
        </authorList>
    </citation>
    <scope>NUCLEOTIDE SEQUENCE [LARGE SCALE GENOMIC DNA]</scope>
</reference>
<proteinExistence type="predicted"/>
<dbReference type="InterPro" id="IPR013103">
    <property type="entry name" value="RVT_2"/>
</dbReference>
<dbReference type="InterPro" id="IPR012337">
    <property type="entry name" value="RNaseH-like_sf"/>
</dbReference>
<dbReference type="GO" id="GO:0003676">
    <property type="term" value="F:nucleic acid binding"/>
    <property type="evidence" value="ECO:0007669"/>
    <property type="project" value="InterPro"/>
</dbReference>
<dbReference type="Gramene" id="C.cajan_47987.t">
    <property type="protein sequence ID" value="C.cajan_47987.t"/>
    <property type="gene ID" value="C.cajan_47987"/>
</dbReference>
<dbReference type="Pfam" id="PF07727">
    <property type="entry name" value="RVT_2"/>
    <property type="match status" value="1"/>
</dbReference>
<feature type="domain" description="Reverse transcriptase Ty1/copia-type" evidence="2">
    <location>
        <begin position="353"/>
        <end position="429"/>
    </location>
</feature>
<dbReference type="InterPro" id="IPR036397">
    <property type="entry name" value="RNaseH_sf"/>
</dbReference>
<dbReference type="AlphaFoldDB" id="A0A151QQ11"/>
<evidence type="ECO:0000313" key="3">
    <source>
        <dbReference type="EMBL" id="KYP32366.1"/>
    </source>
</evidence>
<accession>A0A151QQ11</accession>
<feature type="region of interest" description="Disordered" evidence="1">
    <location>
        <begin position="259"/>
        <end position="287"/>
    </location>
</feature>
<keyword evidence="4" id="KW-1185">Reference proteome</keyword>
<evidence type="ECO:0000313" key="4">
    <source>
        <dbReference type="Proteomes" id="UP000075243"/>
    </source>
</evidence>
<evidence type="ECO:0000259" key="2">
    <source>
        <dbReference type="Pfam" id="PF07727"/>
    </source>
</evidence>
<dbReference type="PANTHER" id="PTHR47481:SF22">
    <property type="entry name" value="RETROTRANSPOSON GAG DOMAIN-CONTAINING PROTEIN"/>
    <property type="match status" value="1"/>
</dbReference>